<dbReference type="InterPro" id="IPR048304">
    <property type="entry name" value="UbiD_Rift_dom"/>
</dbReference>
<comment type="caution">
    <text evidence="4">The sequence shown here is derived from an EMBL/GenBank/DDBJ whole genome shotgun (WGS) entry which is preliminary data.</text>
</comment>
<dbReference type="PANTHER" id="PTHR30108:SF17">
    <property type="entry name" value="FERULIC ACID DECARBOXYLASE 1"/>
    <property type="match status" value="1"/>
</dbReference>
<dbReference type="eggNOG" id="COG0043">
    <property type="taxonomic scope" value="Bacteria"/>
</dbReference>
<dbReference type="OrthoDB" id="9809841at2"/>
<protein>
    <submittedName>
        <fullName evidence="4">UbiD family decarboxylase</fullName>
    </submittedName>
</protein>
<dbReference type="Pfam" id="PF20696">
    <property type="entry name" value="UbiD_C"/>
    <property type="match status" value="1"/>
</dbReference>
<dbReference type="Pfam" id="PF01977">
    <property type="entry name" value="UbiD"/>
    <property type="match status" value="1"/>
</dbReference>
<dbReference type="AlphaFoldDB" id="K2NY32"/>
<dbReference type="SUPFAM" id="SSF143968">
    <property type="entry name" value="UbiD C-terminal domain-like"/>
    <property type="match status" value="1"/>
</dbReference>
<feature type="domain" description="3-octaprenyl-4-hydroxybenzoate carboxy-lyase-like Rift-related" evidence="1">
    <location>
        <begin position="99"/>
        <end position="297"/>
    </location>
</feature>
<dbReference type="STRING" id="721133.SAMN05216176_12311"/>
<evidence type="ECO:0000259" key="2">
    <source>
        <dbReference type="Pfam" id="PF20695"/>
    </source>
</evidence>
<gene>
    <name evidence="4" type="ORF">NA8A_23147</name>
</gene>
<evidence type="ECO:0000313" key="5">
    <source>
        <dbReference type="Proteomes" id="UP000007374"/>
    </source>
</evidence>
<sequence>MAALESFRQLVEMLAQRSEVASVARQVDPRHELTAVLRHMQKGPNRPLIFNDVRGTDLPVVTNVFGFRRTIAESLGLAEGDLLRTMVSLETKTLGVERVEDAPVQEVVKTGDDVDVTRDLPQIVYAEHDGGAYITAGVLIAPHPVTGAYNASWNRCQLAASDKLRVRMMPPQHLGRYHAEAEALGRNLPCAIVIGAPPGLMFSAASKVPFEADELEVAGAWQGKPLRVVRCKTIPVDVPADAEIVIEGEVIAGVREDEGPFGEFTDGYVPVMKNHVFRVKAITRRRDAMYHAILAGGTEDLNLVGVPIQAEIYKKVTNFVPRIRDIATPGYVFGCVISIDKQNDDQARNAMLAALGGYSWTKVVVVVDKDVDPFDAADVLWAIQTRCTPETGVYVVPGIPSYTREDVREVHRGKVGIDATAPISMKDLFERRRFPGEAEIRLEDYINANTSN</sequence>
<dbReference type="InterPro" id="IPR049381">
    <property type="entry name" value="UbiD-like_C"/>
</dbReference>
<organism evidence="4 5">
    <name type="scientific">Nitratireductor indicus C115</name>
    <dbReference type="NCBI Taxonomy" id="1231190"/>
    <lineage>
        <taxon>Bacteria</taxon>
        <taxon>Pseudomonadati</taxon>
        <taxon>Pseudomonadota</taxon>
        <taxon>Alphaproteobacteria</taxon>
        <taxon>Hyphomicrobiales</taxon>
        <taxon>Phyllobacteriaceae</taxon>
        <taxon>Nitratireductor</taxon>
    </lineage>
</organism>
<dbReference type="NCBIfam" id="TIGR00148">
    <property type="entry name" value="UbiD family decarboxylase"/>
    <property type="match status" value="1"/>
</dbReference>
<feature type="domain" description="3-octaprenyl-4-hydroxybenzoate carboxy-lyase-like N-terminal" evidence="2">
    <location>
        <begin position="12"/>
        <end position="88"/>
    </location>
</feature>
<dbReference type="Pfam" id="PF20695">
    <property type="entry name" value="UbiD_N"/>
    <property type="match status" value="1"/>
</dbReference>
<proteinExistence type="predicted"/>
<accession>K2NY32</accession>
<dbReference type="RefSeq" id="WP_009452864.1">
    <property type="nucleotide sequence ID" value="NZ_AMSI01000030.1"/>
</dbReference>
<dbReference type="PATRIC" id="fig|1231190.3.peg.4768"/>
<dbReference type="SUPFAM" id="SSF50475">
    <property type="entry name" value="FMN-binding split barrel"/>
    <property type="match status" value="1"/>
</dbReference>
<name>K2NY32_9HYPH</name>
<keyword evidence="5" id="KW-1185">Reference proteome</keyword>
<dbReference type="EMBL" id="AMSI01000030">
    <property type="protein sequence ID" value="EKF39981.1"/>
    <property type="molecule type" value="Genomic_DNA"/>
</dbReference>
<dbReference type="Gene3D" id="3.40.1670.10">
    <property type="entry name" value="UbiD C-terminal domain-like"/>
    <property type="match status" value="1"/>
</dbReference>
<dbReference type="Proteomes" id="UP000007374">
    <property type="component" value="Unassembled WGS sequence"/>
</dbReference>
<dbReference type="InterPro" id="IPR049383">
    <property type="entry name" value="UbiD-like_N"/>
</dbReference>
<evidence type="ECO:0000313" key="4">
    <source>
        <dbReference type="EMBL" id="EKF39981.1"/>
    </source>
</evidence>
<reference evidence="4 5" key="1">
    <citation type="journal article" date="2012" name="J. Bacteriol.">
        <title>Genome Sequence of Nitratireductor indicus Type Strain C115.</title>
        <authorList>
            <person name="Lai Q."/>
            <person name="Li G."/>
            <person name="Yu Z."/>
            <person name="Shao Z."/>
        </authorList>
    </citation>
    <scope>NUCLEOTIDE SEQUENCE [LARGE SCALE GENOMIC DNA]</scope>
    <source>
        <strain evidence="4 5">C115</strain>
    </source>
</reference>
<evidence type="ECO:0000259" key="3">
    <source>
        <dbReference type="Pfam" id="PF20696"/>
    </source>
</evidence>
<feature type="domain" description="3-octaprenyl-4-hydroxybenzoate carboxy-lyase-like C-terminal" evidence="3">
    <location>
        <begin position="303"/>
        <end position="419"/>
    </location>
</feature>
<dbReference type="PANTHER" id="PTHR30108">
    <property type="entry name" value="3-OCTAPRENYL-4-HYDROXYBENZOATE CARBOXY-LYASE-RELATED"/>
    <property type="match status" value="1"/>
</dbReference>
<dbReference type="GO" id="GO:0016831">
    <property type="term" value="F:carboxy-lyase activity"/>
    <property type="evidence" value="ECO:0007669"/>
    <property type="project" value="InterPro"/>
</dbReference>
<dbReference type="GO" id="GO:0005737">
    <property type="term" value="C:cytoplasm"/>
    <property type="evidence" value="ECO:0007669"/>
    <property type="project" value="TreeGrafter"/>
</dbReference>
<dbReference type="InterPro" id="IPR002830">
    <property type="entry name" value="UbiD"/>
</dbReference>
<evidence type="ECO:0000259" key="1">
    <source>
        <dbReference type="Pfam" id="PF01977"/>
    </source>
</evidence>